<feature type="binding site" evidence="2">
    <location>
        <position position="137"/>
    </location>
    <ligand>
        <name>Mn(2+)</name>
        <dbReference type="ChEBI" id="CHEBI:29035"/>
        <label>2</label>
    </ligand>
</feature>
<dbReference type="PANTHER" id="PTHR11014:SF63">
    <property type="entry name" value="METALLOPEPTIDASE, PUTATIVE (AFU_ORTHOLOGUE AFUA_6G09600)-RELATED"/>
    <property type="match status" value="1"/>
</dbReference>
<evidence type="ECO:0000313" key="6">
    <source>
        <dbReference type="EMBL" id="WKW14282.1"/>
    </source>
</evidence>
<dbReference type="KEGG" id="pspc:Strain318_000616"/>
<dbReference type="SUPFAM" id="SSF53187">
    <property type="entry name" value="Zn-dependent exopeptidases"/>
    <property type="match status" value="1"/>
</dbReference>
<evidence type="ECO:0000313" key="5">
    <source>
        <dbReference type="EMBL" id="WKW11372.1"/>
    </source>
</evidence>
<evidence type="ECO:0000256" key="2">
    <source>
        <dbReference type="PIRSR" id="PIRSR005962-1"/>
    </source>
</evidence>
<dbReference type="Proteomes" id="UP001229955">
    <property type="component" value="Chromosome"/>
</dbReference>
<dbReference type="EMBL" id="CP130612">
    <property type="protein sequence ID" value="WKW11372.1"/>
    <property type="molecule type" value="Genomic_DNA"/>
</dbReference>
<feature type="domain" description="Peptidase M20 dimerisation" evidence="4">
    <location>
        <begin position="223"/>
        <end position="319"/>
    </location>
</feature>
<sequence length="433" mass="46364">MRRYPLLATALLLAVPLGAQAPSPLTAELDRRLAGVMPKVVAWRRDIHEHPELSGFEVRTARLVAEHLRALGMEVRTGVGGHGVVGVLRGGRPGRTVALRADMDGLPVTEQVDLPFRSRVRATYNGQEVGVMHACGHDNHVAILMGTAEVLAGMKAQLPGTVVFIFQPAEEGHPDGGGGAERMIANGVMDNPKIDAIFGLHVWSGKLGEITYRPGPTMAASNSYRITVHGRQTHGANPWGGIDPIVVGSQIVMGLQTIISRQTDITANPAIVTVGQFNAGVRNNIIPDSAVLVGTIRTFSNEQKADIFRRVQTTAQNIAEASGARVDVKIDSGYIVTRNDEALTARMLPTLQRAAGRDMVQLAPLATGAEDFSYFQARVPGLFIFLGVSAPDADLNTVPRNHSPLFFADERALPVGVKAMSALALDWLAQSSR</sequence>
<dbReference type="AlphaFoldDB" id="A0AA49JYS5"/>
<comment type="cofactor">
    <cofactor evidence="2">
        <name>Mn(2+)</name>
        <dbReference type="ChEBI" id="CHEBI:29035"/>
    </cofactor>
    <text evidence="2">The Mn(2+) ion enhances activity.</text>
</comment>
<feature type="signal peptide" evidence="3">
    <location>
        <begin position="1"/>
        <end position="21"/>
    </location>
</feature>
<reference evidence="6" key="1">
    <citation type="submission" date="2023-07" db="EMBL/GenBank/DDBJ databases">
        <authorList>
            <person name="Haufschild T."/>
            <person name="Kallscheuer N."/>
            <person name="Hammer J."/>
            <person name="Kohn T."/>
            <person name="Kabuu M."/>
            <person name="Jogler M."/>
            <person name="Wohfarth N."/>
            <person name="Heuer A."/>
            <person name="Rohde M."/>
            <person name="van Teeseling M.C.F."/>
            <person name="Jogler C."/>
        </authorList>
    </citation>
    <scope>NUCLEOTIDE SEQUENCE</scope>
    <source>
        <strain evidence="5">Strain 138</strain>
        <strain evidence="6">Strain 318</strain>
    </source>
</reference>
<organism evidence="6 7">
    <name type="scientific">Pseudogemmatithrix spongiicola</name>
    <dbReference type="NCBI Taxonomy" id="3062599"/>
    <lineage>
        <taxon>Bacteria</taxon>
        <taxon>Pseudomonadati</taxon>
        <taxon>Gemmatimonadota</taxon>
        <taxon>Gemmatimonadia</taxon>
        <taxon>Gemmatimonadales</taxon>
        <taxon>Gemmatimonadaceae</taxon>
        <taxon>Pseudogemmatithrix</taxon>
    </lineage>
</organism>
<feature type="chain" id="PRO_5041229717" evidence="3">
    <location>
        <begin position="22"/>
        <end position="433"/>
    </location>
</feature>
<name>A0AA49JYS5_9BACT</name>
<keyword evidence="2" id="KW-0479">Metal-binding</keyword>
<feature type="binding site" evidence="2">
    <location>
        <position position="201"/>
    </location>
    <ligand>
        <name>Mn(2+)</name>
        <dbReference type="ChEBI" id="CHEBI:29035"/>
        <label>2</label>
    </ligand>
</feature>
<evidence type="ECO:0000259" key="4">
    <source>
        <dbReference type="Pfam" id="PF07687"/>
    </source>
</evidence>
<dbReference type="Gene3D" id="3.30.70.360">
    <property type="match status" value="1"/>
</dbReference>
<feature type="binding site" evidence="2">
    <location>
        <position position="171"/>
    </location>
    <ligand>
        <name>Mn(2+)</name>
        <dbReference type="ChEBI" id="CHEBI:29035"/>
        <label>2</label>
    </ligand>
</feature>
<protein>
    <submittedName>
        <fullName evidence="6">Amidohydrolase</fullName>
    </submittedName>
</protein>
<dbReference type="NCBIfam" id="TIGR01891">
    <property type="entry name" value="amidohydrolases"/>
    <property type="match status" value="1"/>
</dbReference>
<dbReference type="InterPro" id="IPR002933">
    <property type="entry name" value="Peptidase_M20"/>
</dbReference>
<dbReference type="GO" id="GO:0046872">
    <property type="term" value="F:metal ion binding"/>
    <property type="evidence" value="ECO:0007669"/>
    <property type="project" value="UniProtKB-KW"/>
</dbReference>
<dbReference type="Gene3D" id="3.40.630.10">
    <property type="entry name" value="Zn peptidases"/>
    <property type="match status" value="1"/>
</dbReference>
<gene>
    <name evidence="5" type="ORF">Strain138_000616</name>
    <name evidence="6" type="ORF">Strain318_000616</name>
</gene>
<keyword evidence="1" id="KW-0378">Hydrolase</keyword>
<keyword evidence="2" id="KW-0464">Manganese</keyword>
<evidence type="ECO:0000256" key="1">
    <source>
        <dbReference type="ARBA" id="ARBA00022801"/>
    </source>
</evidence>
<dbReference type="PIRSF" id="PIRSF005962">
    <property type="entry name" value="Pept_M20D_amidohydro"/>
    <property type="match status" value="1"/>
</dbReference>
<dbReference type="RefSeq" id="WP_367887070.1">
    <property type="nucleotide sequence ID" value="NZ_CP130612.1"/>
</dbReference>
<keyword evidence="3" id="KW-0732">Signal</keyword>
<dbReference type="EMBL" id="CP130613">
    <property type="protein sequence ID" value="WKW14282.1"/>
    <property type="molecule type" value="Genomic_DNA"/>
</dbReference>
<accession>A0AA49JYS5</accession>
<feature type="binding site" evidence="2">
    <location>
        <position position="402"/>
    </location>
    <ligand>
        <name>Mn(2+)</name>
        <dbReference type="ChEBI" id="CHEBI:29035"/>
        <label>2</label>
    </ligand>
</feature>
<dbReference type="PANTHER" id="PTHR11014">
    <property type="entry name" value="PEPTIDASE M20 FAMILY MEMBER"/>
    <property type="match status" value="1"/>
</dbReference>
<dbReference type="SUPFAM" id="SSF55031">
    <property type="entry name" value="Bacterial exopeptidase dimerisation domain"/>
    <property type="match status" value="1"/>
</dbReference>
<dbReference type="GO" id="GO:0019877">
    <property type="term" value="P:diaminopimelate biosynthetic process"/>
    <property type="evidence" value="ECO:0007669"/>
    <property type="project" value="UniProtKB-ARBA"/>
</dbReference>
<dbReference type="GO" id="GO:0050118">
    <property type="term" value="F:N-acetyldiaminopimelate deacetylase activity"/>
    <property type="evidence" value="ECO:0007669"/>
    <property type="project" value="UniProtKB-ARBA"/>
</dbReference>
<dbReference type="InterPro" id="IPR036264">
    <property type="entry name" value="Bact_exopeptidase_dim_dom"/>
</dbReference>
<proteinExistence type="predicted"/>
<evidence type="ECO:0000313" key="7">
    <source>
        <dbReference type="Proteomes" id="UP001229955"/>
    </source>
</evidence>
<accession>A0AA49JT17</accession>
<keyword evidence="7" id="KW-1185">Reference proteome</keyword>
<dbReference type="FunFam" id="3.30.70.360:FF:000001">
    <property type="entry name" value="N-acetyldiaminopimelate deacetylase"/>
    <property type="match status" value="1"/>
</dbReference>
<dbReference type="InterPro" id="IPR011650">
    <property type="entry name" value="Peptidase_M20_dimer"/>
</dbReference>
<dbReference type="InterPro" id="IPR017439">
    <property type="entry name" value="Amidohydrolase"/>
</dbReference>
<feature type="binding site" evidence="2">
    <location>
        <position position="135"/>
    </location>
    <ligand>
        <name>Mn(2+)</name>
        <dbReference type="ChEBI" id="CHEBI:29035"/>
        <label>2</label>
    </ligand>
</feature>
<dbReference type="Pfam" id="PF07687">
    <property type="entry name" value="M20_dimer"/>
    <property type="match status" value="1"/>
</dbReference>
<dbReference type="Pfam" id="PF01546">
    <property type="entry name" value="Peptidase_M20"/>
    <property type="match status" value="1"/>
</dbReference>
<evidence type="ECO:0000256" key="3">
    <source>
        <dbReference type="SAM" id="SignalP"/>
    </source>
</evidence>